<dbReference type="InterPro" id="IPR016041">
    <property type="entry name" value="Ac-CoA_synth_d_su_TIM-brl"/>
</dbReference>
<dbReference type="InterPro" id="IPR007202">
    <property type="entry name" value="4Fe-4S_dom"/>
</dbReference>
<organism evidence="9">
    <name type="scientific">uncultured Acetothermia bacterium</name>
    <dbReference type="NCBI Taxonomy" id="236499"/>
    <lineage>
        <taxon>Bacteria</taxon>
        <taxon>Candidatus Bipolaricaulota</taxon>
        <taxon>environmental samples</taxon>
    </lineage>
</organism>
<evidence type="ECO:0000259" key="8">
    <source>
        <dbReference type="PROSITE" id="PS51656"/>
    </source>
</evidence>
<dbReference type="InterPro" id="IPR016218">
    <property type="entry name" value="AcylCoA_decarb/synth_gsu"/>
</dbReference>
<evidence type="ECO:0000256" key="3">
    <source>
        <dbReference type="ARBA" id="ARBA00023004"/>
    </source>
</evidence>
<dbReference type="Gene3D" id="3.40.50.11600">
    <property type="match status" value="1"/>
</dbReference>
<reference evidence="9" key="1">
    <citation type="journal article" date="2005" name="Environ. Microbiol.">
        <title>Genetic and functional properties of uncultivated thermophilic crenarchaeotes from a subsurface gold mine as revealed by analysis of genome fragments.</title>
        <authorList>
            <person name="Nunoura T."/>
            <person name="Hirayama H."/>
            <person name="Takami H."/>
            <person name="Oida H."/>
            <person name="Nishi S."/>
            <person name="Shimamura S."/>
            <person name="Suzuki Y."/>
            <person name="Inagaki F."/>
            <person name="Takai K."/>
            <person name="Nealson K.H."/>
            <person name="Horikoshi K."/>
        </authorList>
    </citation>
    <scope>NUCLEOTIDE SEQUENCE</scope>
</reference>
<keyword evidence="2 7" id="KW-0479">Metal-binding</keyword>
<dbReference type="Pfam" id="PF04060">
    <property type="entry name" value="FeS"/>
    <property type="match status" value="1"/>
</dbReference>
<dbReference type="InterPro" id="IPR051069">
    <property type="entry name" value="ACDS_complex_subunit"/>
</dbReference>
<evidence type="ECO:0000256" key="6">
    <source>
        <dbReference type="PIRSR" id="PIRSR000376-1"/>
    </source>
</evidence>
<dbReference type="GO" id="GO:0005506">
    <property type="term" value="F:iron ion binding"/>
    <property type="evidence" value="ECO:0007669"/>
    <property type="project" value="InterPro"/>
</dbReference>
<feature type="binding site" evidence="6">
    <location>
        <position position="434"/>
    </location>
    <ligand>
        <name>5-methoxybenzimidazolylcob(I)amide</name>
        <dbReference type="ChEBI" id="CHEBI:157765"/>
    </ligand>
</feature>
<dbReference type="AlphaFoldDB" id="H5SP23"/>
<dbReference type="GO" id="GO:0046356">
    <property type="term" value="P:acetyl-CoA catabolic process"/>
    <property type="evidence" value="ECO:0007669"/>
    <property type="project" value="InterPro"/>
</dbReference>
<feature type="binding site" evidence="7">
    <location>
        <position position="18"/>
    </location>
    <ligand>
        <name>[4Fe-4S] cluster</name>
        <dbReference type="ChEBI" id="CHEBI:49883"/>
    </ligand>
</feature>
<dbReference type="PANTHER" id="PTHR36214">
    <property type="match status" value="1"/>
</dbReference>
<keyword evidence="5" id="KW-0170">Cobalt</keyword>
<feature type="domain" description="4Fe-4S" evidence="8">
    <location>
        <begin position="1"/>
        <end position="60"/>
    </location>
</feature>
<reference evidence="9" key="2">
    <citation type="journal article" date="2012" name="PLoS ONE">
        <title>A Deeply Branching Thermophilic Bacterium with an Ancient Acetyl-CoA Pathway Dominates a Subsurface Ecosystem.</title>
        <authorList>
            <person name="Takami H."/>
            <person name="Noguchi H."/>
            <person name="Takaki Y."/>
            <person name="Uchiyama I."/>
            <person name="Toyoda A."/>
            <person name="Nishi S."/>
            <person name="Chee G.-J."/>
            <person name="Arai W."/>
            <person name="Nunoura T."/>
            <person name="Itoh T."/>
            <person name="Hattori M."/>
            <person name="Takai K."/>
        </authorList>
    </citation>
    <scope>NUCLEOTIDE SEQUENCE</scope>
</reference>
<dbReference type="NCBIfam" id="NF003195">
    <property type="entry name" value="PRK04165.1"/>
    <property type="match status" value="1"/>
</dbReference>
<feature type="binding site" evidence="6">
    <location>
        <begin position="371"/>
        <end position="374"/>
    </location>
    <ligand>
        <name>5-methoxybenzimidazolylcob(I)amide</name>
        <dbReference type="ChEBI" id="CHEBI:157765"/>
    </ligand>
</feature>
<dbReference type="GO" id="GO:0051539">
    <property type="term" value="F:4 iron, 4 sulfur cluster binding"/>
    <property type="evidence" value="ECO:0007669"/>
    <property type="project" value="UniProtKB-KW"/>
</dbReference>
<dbReference type="PANTHER" id="PTHR36214:SF3">
    <property type="entry name" value="ACETYL-COA DECARBONYLASE_SYNTHASE COMPLEX SUBUNIT GAMMA"/>
    <property type="match status" value="1"/>
</dbReference>
<dbReference type="EMBL" id="AP011788">
    <property type="protein sequence ID" value="BAL57909.1"/>
    <property type="molecule type" value="Genomic_DNA"/>
</dbReference>
<sequence>MAKLTGIEIYKHLPKTNCGDCNFPTCMAFAMQVAAKKVGLEQCPHVSAEAKAALSEAQAPPMRTVTLGAGDRALKLGGETVLFRHEEKFHHPTVIAIRVRDALSESELVQRIEKINQLQFVRVGQLIGVNAIAVEQTTSDANKFAQAVKLAAEKTPLALVLSSPDPQALKAALDICAERRPLLCAATKENLKEFATLAKEFKSPLAVHAATLEELAELTQQIKALGVEDLVLYPEINGLADGLAKLTQLRRLALEKNFRAVGYPVMVSVTASDPFLETAYATTFVCKYASLVVMDGAERSQLLPILTVRQNIFTDPQVPNAVEAKLYKVGEPGPNSPVLVTTNFALTYFTVEGEVENSRVPAYIAVVDTGGLGVLNAYADDKLTAEAIVKSVKSYGIMDQVAHKKLVIPGLVAVLKGEIEDLGGWEVLVGPEEAAGIPAYLKNEWKA</sequence>
<evidence type="ECO:0000256" key="7">
    <source>
        <dbReference type="PIRSR" id="PIRSR000376-2"/>
    </source>
</evidence>
<keyword evidence="4 7" id="KW-0411">Iron-sulfur</keyword>
<dbReference type="Pfam" id="PF03599">
    <property type="entry name" value="CdhD"/>
    <property type="match status" value="1"/>
</dbReference>
<evidence type="ECO:0000256" key="5">
    <source>
        <dbReference type="ARBA" id="ARBA00023285"/>
    </source>
</evidence>
<evidence type="ECO:0000256" key="1">
    <source>
        <dbReference type="ARBA" id="ARBA00022485"/>
    </source>
</evidence>
<proteinExistence type="predicted"/>
<protein>
    <submittedName>
        <fullName evidence="9">CO dehydrogenase/acetyl-CoA synthase complex delta subunit</fullName>
    </submittedName>
</protein>
<dbReference type="PIRSF" id="PIRSF000376">
    <property type="entry name" value="AcCoA_decarb_gamma"/>
    <property type="match status" value="1"/>
</dbReference>
<feature type="binding site" evidence="7">
    <location>
        <position position="43"/>
    </location>
    <ligand>
        <name>[4Fe-4S] cluster</name>
        <dbReference type="ChEBI" id="CHEBI:49883"/>
    </ligand>
</feature>
<evidence type="ECO:0000256" key="4">
    <source>
        <dbReference type="ARBA" id="ARBA00023014"/>
    </source>
</evidence>
<feature type="binding site" evidence="6">
    <location>
        <position position="347"/>
    </location>
    <ligand>
        <name>5-methoxybenzimidazolylcob(I)amide</name>
        <dbReference type="ChEBI" id="CHEBI:157765"/>
    </ligand>
</feature>
<dbReference type="Gene3D" id="3.20.20.20">
    <property type="entry name" value="Dihydropteroate synthase-like"/>
    <property type="match status" value="1"/>
</dbReference>
<dbReference type="GO" id="GO:0008168">
    <property type="term" value="F:methyltransferase activity"/>
    <property type="evidence" value="ECO:0007669"/>
    <property type="project" value="InterPro"/>
</dbReference>
<keyword evidence="3 7" id="KW-0408">Iron</keyword>
<evidence type="ECO:0000256" key="2">
    <source>
        <dbReference type="ARBA" id="ARBA00022723"/>
    </source>
</evidence>
<gene>
    <name evidence="9" type="ORF">HGMM_F52F12C12</name>
</gene>
<accession>H5SP23</accession>
<name>H5SP23_9BACT</name>
<evidence type="ECO:0000313" key="9">
    <source>
        <dbReference type="EMBL" id="BAL57909.1"/>
    </source>
</evidence>
<dbReference type="InterPro" id="IPR011005">
    <property type="entry name" value="Dihydropteroate_synth-like_sf"/>
</dbReference>
<dbReference type="PROSITE" id="PS51656">
    <property type="entry name" value="4FE4S"/>
    <property type="match status" value="1"/>
</dbReference>
<feature type="binding site" evidence="6">
    <location>
        <position position="341"/>
    </location>
    <ligand>
        <name>5-methoxybenzimidazolylcob(I)amide</name>
        <dbReference type="ChEBI" id="CHEBI:157765"/>
    </ligand>
</feature>
<dbReference type="SUPFAM" id="SSF51717">
    <property type="entry name" value="Dihydropteroate synthetase-like"/>
    <property type="match status" value="1"/>
</dbReference>
<feature type="binding site" evidence="7">
    <location>
        <position position="21"/>
    </location>
    <ligand>
        <name>[4Fe-4S] cluster</name>
        <dbReference type="ChEBI" id="CHEBI:49883"/>
    </ligand>
</feature>
<keyword evidence="1 7" id="KW-0004">4Fe-4S</keyword>
<feature type="binding site" evidence="7">
    <location>
        <position position="26"/>
    </location>
    <ligand>
        <name>[4Fe-4S] cluster</name>
        <dbReference type="ChEBI" id="CHEBI:49883"/>
    </ligand>
</feature>